<dbReference type="EMBL" id="BQKI01000005">
    <property type="protein sequence ID" value="GJM95226.1"/>
    <property type="molecule type" value="Genomic_DNA"/>
</dbReference>
<accession>A0AAV5CAX7</accession>
<gene>
    <name evidence="1" type="primary">ga11936</name>
    <name evidence="1" type="ORF">PR202_ga11936</name>
</gene>
<protein>
    <submittedName>
        <fullName evidence="1">Uncharacterized protein</fullName>
    </submittedName>
</protein>
<dbReference type="AlphaFoldDB" id="A0AAV5CAX7"/>
<reference evidence="1" key="1">
    <citation type="journal article" date="2018" name="DNA Res.">
        <title>Multiple hybrid de novo genome assembly of finger millet, an orphan allotetraploid crop.</title>
        <authorList>
            <person name="Hatakeyama M."/>
            <person name="Aluri S."/>
            <person name="Balachadran M.T."/>
            <person name="Sivarajan S.R."/>
            <person name="Patrignani A."/>
            <person name="Gruter S."/>
            <person name="Poveda L."/>
            <person name="Shimizu-Inatsugi R."/>
            <person name="Baeten J."/>
            <person name="Francoijs K.J."/>
            <person name="Nataraja K.N."/>
            <person name="Reddy Y.A.N."/>
            <person name="Phadnis S."/>
            <person name="Ravikumar R.L."/>
            <person name="Schlapbach R."/>
            <person name="Sreeman S.M."/>
            <person name="Shimizu K.K."/>
        </authorList>
    </citation>
    <scope>NUCLEOTIDE SEQUENCE</scope>
</reference>
<comment type="caution">
    <text evidence="1">The sequence shown here is derived from an EMBL/GenBank/DDBJ whole genome shotgun (WGS) entry which is preliminary data.</text>
</comment>
<keyword evidence="2" id="KW-1185">Reference proteome</keyword>
<dbReference type="Gene3D" id="3.20.20.80">
    <property type="entry name" value="Glycosidases"/>
    <property type="match status" value="1"/>
</dbReference>
<reference evidence="1" key="2">
    <citation type="submission" date="2021-12" db="EMBL/GenBank/DDBJ databases">
        <title>Resequencing data analysis of finger millet.</title>
        <authorList>
            <person name="Hatakeyama M."/>
            <person name="Aluri S."/>
            <person name="Balachadran M.T."/>
            <person name="Sivarajan S.R."/>
            <person name="Poveda L."/>
            <person name="Shimizu-Inatsugi R."/>
            <person name="Schlapbach R."/>
            <person name="Sreeman S.M."/>
            <person name="Shimizu K.K."/>
        </authorList>
    </citation>
    <scope>NUCLEOTIDE SEQUENCE</scope>
</reference>
<proteinExistence type="predicted"/>
<sequence length="80" mass="8956">MEAKLVVYDGSDGIVALSFYAYTTNTTAMKKFLQYYDKQSYRYGSTDDGQMGKVLVGFGTDPASNGLKSTKGFFRVWRVL</sequence>
<organism evidence="1 2">
    <name type="scientific">Eleusine coracana subsp. coracana</name>
    <dbReference type="NCBI Taxonomy" id="191504"/>
    <lineage>
        <taxon>Eukaryota</taxon>
        <taxon>Viridiplantae</taxon>
        <taxon>Streptophyta</taxon>
        <taxon>Embryophyta</taxon>
        <taxon>Tracheophyta</taxon>
        <taxon>Spermatophyta</taxon>
        <taxon>Magnoliopsida</taxon>
        <taxon>Liliopsida</taxon>
        <taxon>Poales</taxon>
        <taxon>Poaceae</taxon>
        <taxon>PACMAD clade</taxon>
        <taxon>Chloridoideae</taxon>
        <taxon>Cynodonteae</taxon>
        <taxon>Eleusininae</taxon>
        <taxon>Eleusine</taxon>
    </lineage>
</organism>
<evidence type="ECO:0000313" key="2">
    <source>
        <dbReference type="Proteomes" id="UP001054889"/>
    </source>
</evidence>
<name>A0AAV5CAX7_ELECO</name>
<dbReference type="Proteomes" id="UP001054889">
    <property type="component" value="Unassembled WGS sequence"/>
</dbReference>
<evidence type="ECO:0000313" key="1">
    <source>
        <dbReference type="EMBL" id="GJM95226.1"/>
    </source>
</evidence>